<dbReference type="PROSITE" id="PS50110">
    <property type="entry name" value="RESPONSE_REGULATORY"/>
    <property type="match status" value="1"/>
</dbReference>
<gene>
    <name evidence="9" type="ORF">ADINL_2214</name>
</gene>
<dbReference type="InterPro" id="IPR025943">
    <property type="entry name" value="Sigma_54_int_dom_ATP-bd_2"/>
</dbReference>
<dbReference type="FunFam" id="3.40.50.300:FF:000006">
    <property type="entry name" value="DNA-binding transcriptional regulator NtrC"/>
    <property type="match status" value="1"/>
</dbReference>
<dbReference type="PRINTS" id="PR01590">
    <property type="entry name" value="HTHFIS"/>
</dbReference>
<dbReference type="InterPro" id="IPR027417">
    <property type="entry name" value="P-loop_NTPase"/>
</dbReference>
<dbReference type="InterPro" id="IPR009057">
    <property type="entry name" value="Homeodomain-like_sf"/>
</dbReference>
<evidence type="ECO:0000259" key="8">
    <source>
        <dbReference type="PROSITE" id="PS50110"/>
    </source>
</evidence>
<keyword evidence="5" id="KW-0804">Transcription</keyword>
<feature type="domain" description="Sigma-54 factor interaction" evidence="7">
    <location>
        <begin position="153"/>
        <end position="381"/>
    </location>
</feature>
<feature type="domain" description="Response regulatory" evidence="8">
    <location>
        <begin position="13"/>
        <end position="127"/>
    </location>
</feature>
<evidence type="ECO:0000256" key="3">
    <source>
        <dbReference type="ARBA" id="ARBA00023015"/>
    </source>
</evidence>
<proteinExistence type="predicted"/>
<dbReference type="OrthoDB" id="9804019at2"/>
<keyword evidence="10" id="KW-1185">Reference proteome</keyword>
<dbReference type="Gene3D" id="3.40.50.300">
    <property type="entry name" value="P-loop containing nucleotide triphosphate hydrolases"/>
    <property type="match status" value="1"/>
</dbReference>
<dbReference type="SUPFAM" id="SSF46689">
    <property type="entry name" value="Homeodomain-like"/>
    <property type="match status" value="1"/>
</dbReference>
<dbReference type="CDD" id="cd00009">
    <property type="entry name" value="AAA"/>
    <property type="match status" value="1"/>
</dbReference>
<evidence type="ECO:0000259" key="7">
    <source>
        <dbReference type="PROSITE" id="PS50045"/>
    </source>
</evidence>
<dbReference type="SUPFAM" id="SSF52540">
    <property type="entry name" value="P-loop containing nucleoside triphosphate hydrolases"/>
    <property type="match status" value="1"/>
</dbReference>
<accession>A0A063Y1R0</accession>
<dbReference type="InterPro" id="IPR058031">
    <property type="entry name" value="AAA_lid_NorR"/>
</dbReference>
<dbReference type="Proteomes" id="UP000027318">
    <property type="component" value="Unassembled WGS sequence"/>
</dbReference>
<keyword evidence="6" id="KW-0597">Phosphoprotein</keyword>
<protein>
    <submittedName>
        <fullName evidence="9">Sigma-54 dependent response regulator</fullName>
    </submittedName>
</protein>
<feature type="modified residue" description="4-aspartylphosphate" evidence="6">
    <location>
        <position position="62"/>
    </location>
</feature>
<dbReference type="PROSITE" id="PS50045">
    <property type="entry name" value="SIGMA54_INTERACT_4"/>
    <property type="match status" value="1"/>
</dbReference>
<evidence type="ECO:0000256" key="4">
    <source>
        <dbReference type="ARBA" id="ARBA00023125"/>
    </source>
</evidence>
<dbReference type="Pfam" id="PF02954">
    <property type="entry name" value="HTH_8"/>
    <property type="match status" value="1"/>
</dbReference>
<dbReference type="PROSITE" id="PS00675">
    <property type="entry name" value="SIGMA54_INTERACT_1"/>
    <property type="match status" value="1"/>
</dbReference>
<dbReference type="GO" id="GO:0006355">
    <property type="term" value="P:regulation of DNA-templated transcription"/>
    <property type="evidence" value="ECO:0007669"/>
    <property type="project" value="InterPro"/>
</dbReference>
<dbReference type="GO" id="GO:0005524">
    <property type="term" value="F:ATP binding"/>
    <property type="evidence" value="ECO:0007669"/>
    <property type="project" value="UniProtKB-KW"/>
</dbReference>
<evidence type="ECO:0000256" key="6">
    <source>
        <dbReference type="PROSITE-ProRule" id="PRU00169"/>
    </source>
</evidence>
<keyword evidence="3" id="KW-0805">Transcription regulation</keyword>
<dbReference type="SMART" id="SM00382">
    <property type="entry name" value="AAA"/>
    <property type="match status" value="1"/>
</dbReference>
<sequence>MITTDSDLCRSASVLVVDDESGMRSFLQKALQKHFGLVEVAGSVEIAEELRKRCHFDLLIVDVKLPGRSGIEWHEALQDPNRHSDVIFMTAYAELDTAIQALRAGAADFILKPFRLEQMMNAVKRVLQRRLLARENFLLRREVTRYIAADTPMLGDSSVIKRLEAVIQRVAPTPSPVLIEGESGTGKELVARSLHNQSGRDGAFVAINCGAIAPDLLEAELFGHTKGAFTGADRAREGLFSYAAGGTLFLDEIGEMPLAMQAKLLRALEQKSIRPVGSEREVPTNVRILAATNRTLSEEVQQQQFREDLYFRLNVLTLTLPPLRERSEDIPQLAHFFSRRLSEDLGLPAVPFSHEDLRVMQAHHWPGNIRELKNFIERCILLGHLPLDELQPRDTANAQGGGYPSCWPLEEVEKRHILRVLDACEGNKSAAARQLGIARKTLDRKLSGWQEGRDDMTGTE</sequence>
<evidence type="ECO:0000256" key="1">
    <source>
        <dbReference type="ARBA" id="ARBA00022741"/>
    </source>
</evidence>
<dbReference type="PANTHER" id="PTHR32071">
    <property type="entry name" value="TRANSCRIPTIONAL REGULATORY PROTEIN"/>
    <property type="match status" value="1"/>
</dbReference>
<dbReference type="RefSeq" id="WP_036547744.1">
    <property type="nucleotide sequence ID" value="NZ_JBKBNO010000002.1"/>
</dbReference>
<keyword evidence="4" id="KW-0238">DNA-binding</keyword>
<keyword evidence="2" id="KW-0067">ATP-binding</keyword>
<dbReference type="Pfam" id="PF00072">
    <property type="entry name" value="Response_reg"/>
    <property type="match status" value="1"/>
</dbReference>
<dbReference type="InterPro" id="IPR025662">
    <property type="entry name" value="Sigma_54_int_dom_ATP-bd_1"/>
</dbReference>
<dbReference type="PROSITE" id="PS00688">
    <property type="entry name" value="SIGMA54_INTERACT_3"/>
    <property type="match status" value="1"/>
</dbReference>
<dbReference type="Gene3D" id="1.10.10.60">
    <property type="entry name" value="Homeodomain-like"/>
    <property type="match status" value="1"/>
</dbReference>
<dbReference type="InterPro" id="IPR003593">
    <property type="entry name" value="AAA+_ATPase"/>
</dbReference>
<keyword evidence="1" id="KW-0547">Nucleotide-binding</keyword>
<dbReference type="GO" id="GO:0043565">
    <property type="term" value="F:sequence-specific DNA binding"/>
    <property type="evidence" value="ECO:0007669"/>
    <property type="project" value="InterPro"/>
</dbReference>
<dbReference type="AlphaFoldDB" id="A0A063Y1R0"/>
<evidence type="ECO:0000313" key="9">
    <source>
        <dbReference type="EMBL" id="KDE39085.1"/>
    </source>
</evidence>
<dbReference type="Pfam" id="PF00158">
    <property type="entry name" value="Sigma54_activat"/>
    <property type="match status" value="1"/>
</dbReference>
<dbReference type="InterPro" id="IPR025944">
    <property type="entry name" value="Sigma_54_int_dom_CS"/>
</dbReference>
<evidence type="ECO:0000256" key="5">
    <source>
        <dbReference type="ARBA" id="ARBA00023163"/>
    </source>
</evidence>
<dbReference type="Gene3D" id="3.40.50.2300">
    <property type="match status" value="1"/>
</dbReference>
<evidence type="ECO:0000256" key="2">
    <source>
        <dbReference type="ARBA" id="ARBA00022840"/>
    </source>
</evidence>
<organism evidence="9 10">
    <name type="scientific">Nitrincola lacisaponensis</name>
    <dbReference type="NCBI Taxonomy" id="267850"/>
    <lineage>
        <taxon>Bacteria</taxon>
        <taxon>Pseudomonadati</taxon>
        <taxon>Pseudomonadota</taxon>
        <taxon>Gammaproteobacteria</taxon>
        <taxon>Oceanospirillales</taxon>
        <taxon>Oceanospirillaceae</taxon>
        <taxon>Nitrincola</taxon>
    </lineage>
</organism>
<dbReference type="InterPro" id="IPR002078">
    <property type="entry name" value="Sigma_54_int"/>
</dbReference>
<dbReference type="GO" id="GO:0000160">
    <property type="term" value="P:phosphorelay signal transduction system"/>
    <property type="evidence" value="ECO:0007669"/>
    <property type="project" value="InterPro"/>
</dbReference>
<dbReference type="EMBL" id="JMSZ01000032">
    <property type="protein sequence ID" value="KDE39085.1"/>
    <property type="molecule type" value="Genomic_DNA"/>
</dbReference>
<dbReference type="Pfam" id="PF25601">
    <property type="entry name" value="AAA_lid_14"/>
    <property type="match status" value="1"/>
</dbReference>
<evidence type="ECO:0000313" key="10">
    <source>
        <dbReference type="Proteomes" id="UP000027318"/>
    </source>
</evidence>
<dbReference type="SMART" id="SM00448">
    <property type="entry name" value="REC"/>
    <property type="match status" value="1"/>
</dbReference>
<dbReference type="SUPFAM" id="SSF52172">
    <property type="entry name" value="CheY-like"/>
    <property type="match status" value="1"/>
</dbReference>
<dbReference type="STRING" id="267850.ADINL_2214"/>
<dbReference type="PATRIC" id="fig|267850.7.peg.2182"/>
<name>A0A063Y1R0_9GAMM</name>
<dbReference type="PROSITE" id="PS00676">
    <property type="entry name" value="SIGMA54_INTERACT_2"/>
    <property type="match status" value="1"/>
</dbReference>
<dbReference type="InterPro" id="IPR011006">
    <property type="entry name" value="CheY-like_superfamily"/>
</dbReference>
<dbReference type="PANTHER" id="PTHR32071:SF91">
    <property type="entry name" value="TUNGSTATE-RESPONSIVE TWO COMPONENT SIGMA54-DEPENDENT SIGNAL TRANSDUCTION SYSTEM RESPONSE REGULATOR FIS FAMILY"/>
    <property type="match status" value="1"/>
</dbReference>
<comment type="caution">
    <text evidence="9">The sequence shown here is derived from an EMBL/GenBank/DDBJ whole genome shotgun (WGS) entry which is preliminary data.</text>
</comment>
<dbReference type="CDD" id="cd00156">
    <property type="entry name" value="REC"/>
    <property type="match status" value="1"/>
</dbReference>
<dbReference type="InterPro" id="IPR002197">
    <property type="entry name" value="HTH_Fis"/>
</dbReference>
<reference evidence="9 10" key="1">
    <citation type="journal article" date="2005" name="Int. J. Syst. Evol. Microbiol.">
        <title>Nitrincola lacisaponensis gen. nov., sp. nov., a novel alkaliphilic bacterium isolated from an alkaline, saline lake.</title>
        <authorList>
            <person name="Dimitriu P.A."/>
            <person name="Shukla S.K."/>
            <person name="Conradt J."/>
            <person name="Marquez M.C."/>
            <person name="Ventosa A."/>
            <person name="Maglia A."/>
            <person name="Peyton B.M."/>
            <person name="Pinkart H.C."/>
            <person name="Mormile M.R."/>
        </authorList>
    </citation>
    <scope>NUCLEOTIDE SEQUENCE [LARGE SCALE GENOMIC DNA]</scope>
    <source>
        <strain evidence="9 10">4CA</strain>
    </source>
</reference>
<dbReference type="InterPro" id="IPR001789">
    <property type="entry name" value="Sig_transdc_resp-reg_receiver"/>
</dbReference>
<dbReference type="Gene3D" id="1.10.8.60">
    <property type="match status" value="1"/>
</dbReference>